<dbReference type="STRING" id="41875.K8EQL6"/>
<keyword evidence="9" id="KW-1185">Reference proteome</keyword>
<evidence type="ECO:0000256" key="3">
    <source>
        <dbReference type="ARBA" id="ARBA00022679"/>
    </source>
</evidence>
<dbReference type="Proteomes" id="UP000198341">
    <property type="component" value="Chromosome 17"/>
</dbReference>
<comment type="catalytic activity">
    <reaction evidence="7">
        <text>a monosaccharide 1-phosphate + UTP + H(+) = a UDP-monosaccharide + diphosphate</text>
        <dbReference type="Rhea" id="RHEA:13205"/>
        <dbReference type="ChEBI" id="CHEBI:15378"/>
        <dbReference type="ChEBI" id="CHEBI:33019"/>
        <dbReference type="ChEBI" id="CHEBI:46398"/>
        <dbReference type="ChEBI" id="CHEBI:140358"/>
        <dbReference type="ChEBI" id="CHEBI:140359"/>
        <dbReference type="EC" id="2.7.7.64"/>
    </reaction>
</comment>
<gene>
    <name evidence="8" type="ordered locus">Bathy17g01210</name>
</gene>
<evidence type="ECO:0000256" key="7">
    <source>
        <dbReference type="ARBA" id="ARBA00048259"/>
    </source>
</evidence>
<sequence>MSKNAEEIIKSHAELFPPLQVKLALKLCSNECDQGHLFSDWDSTSRGDDEKKKKMMHQLELLDKNYQPGGLCEYIKNAKKLLKHAKEGQNPFDGWHPSVPKGENVEYGSKKHRELEKIGLKQAKKTAFVLVAGGLGERLGYKGIKVRLPVERATMETYLGLYVKSILAIQETDEVVRTSGQKIDVPLAIMTSEDTHAMTVDLLESNDYFGAKKTQITLMKQEKVPCLVDNDAHLALNDEDKYVLQTKPHGHGDVHSLLHQSGLLKKWKQMGVKWVTFFQDTNSLVFRVIPGALGVSKSRDFEFNSLCVPRKAKEAVGGIAQLTHTDGRKMTINVEYNQLDPLLRASSSDGSGDVNDPATGFSPYPGNINQLIVKLEPYEKQLSKTGGAIDEFVNPKYKDSSKTAFKSPTRLECMMQDYPKSLTGTKASVGFTVFDNWVGYSPVKNSPEDGKKKFDDGQPTHTATSGEFEFYNCASRILRLAGANVPEPEIDSKQKFNGMSFPTGSKVVLSPSFGCSFERVESKIDNLSLTAKSVLIVEGDVSFENVQIDGAFEVKAEKGSKIVLKNLSVKNKSWEWRSKANAKEEITRLCGFEIKKKETSSLLYSEKNKTLVVDGDLSQLELKTH</sequence>
<dbReference type="RefSeq" id="XP_007508428.1">
    <property type="nucleotide sequence ID" value="XM_007508366.1"/>
</dbReference>
<dbReference type="InterPro" id="IPR039741">
    <property type="entry name" value="UDP-sugar_pyrophosphorylase"/>
</dbReference>
<keyword evidence="3" id="KW-0808">Transferase</keyword>
<dbReference type="Pfam" id="PF01704">
    <property type="entry name" value="UDPGP"/>
    <property type="match status" value="1"/>
</dbReference>
<accession>K8EQL6</accession>
<comment type="cofactor">
    <cofactor evidence="1">
        <name>Mn(2+)</name>
        <dbReference type="ChEBI" id="CHEBI:29035"/>
    </cofactor>
</comment>
<proteinExistence type="inferred from homology"/>
<evidence type="ECO:0000256" key="2">
    <source>
        <dbReference type="ARBA" id="ARBA00001946"/>
    </source>
</evidence>
<name>K8EQL6_9CHLO</name>
<dbReference type="EC" id="2.7.7.64" evidence="6"/>
<dbReference type="FunFam" id="3.90.550.10:FF:000091">
    <property type="entry name" value="UDP-sugar pyrophosphorylase"/>
    <property type="match status" value="1"/>
</dbReference>
<dbReference type="eggNOG" id="KOG2388">
    <property type="taxonomic scope" value="Eukaryota"/>
</dbReference>
<dbReference type="AlphaFoldDB" id="K8EQL6"/>
<dbReference type="EMBL" id="FO082262">
    <property type="protein sequence ID" value="CCO20532.1"/>
    <property type="molecule type" value="Genomic_DNA"/>
</dbReference>
<comment type="cofactor">
    <cofactor evidence="2">
        <name>Mg(2+)</name>
        <dbReference type="ChEBI" id="CHEBI:18420"/>
    </cofactor>
</comment>
<dbReference type="InterPro" id="IPR002618">
    <property type="entry name" value="UDPGP_fam"/>
</dbReference>
<dbReference type="InterPro" id="IPR029044">
    <property type="entry name" value="Nucleotide-diphossugar_trans"/>
</dbReference>
<evidence type="ECO:0000256" key="4">
    <source>
        <dbReference type="ARBA" id="ARBA00022695"/>
    </source>
</evidence>
<dbReference type="CDD" id="cd06424">
    <property type="entry name" value="UGGPase"/>
    <property type="match status" value="1"/>
</dbReference>
<dbReference type="GO" id="GO:0051748">
    <property type="term" value="F:UTP-monosaccharide-1-phosphate uridylyltransferase activity"/>
    <property type="evidence" value="ECO:0007669"/>
    <property type="project" value="UniProtKB-EC"/>
</dbReference>
<evidence type="ECO:0000256" key="5">
    <source>
        <dbReference type="ARBA" id="ARBA00038047"/>
    </source>
</evidence>
<evidence type="ECO:0000256" key="6">
    <source>
        <dbReference type="ARBA" id="ARBA00039080"/>
    </source>
</evidence>
<dbReference type="PANTHER" id="PTHR11952">
    <property type="entry name" value="UDP- GLUCOSE PYROPHOSPHORYLASE"/>
    <property type="match status" value="1"/>
</dbReference>
<dbReference type="GeneID" id="19011033"/>
<dbReference type="SUPFAM" id="SSF53448">
    <property type="entry name" value="Nucleotide-diphospho-sugar transferases"/>
    <property type="match status" value="1"/>
</dbReference>
<reference evidence="8 9" key="1">
    <citation type="submission" date="2011-10" db="EMBL/GenBank/DDBJ databases">
        <authorList>
            <person name="Genoscope - CEA"/>
        </authorList>
    </citation>
    <scope>NUCLEOTIDE SEQUENCE [LARGE SCALE GENOMIC DNA]</scope>
    <source>
        <strain evidence="8 9">RCC 1105</strain>
    </source>
</reference>
<organism evidence="8 9">
    <name type="scientific">Bathycoccus prasinos</name>
    <dbReference type="NCBI Taxonomy" id="41875"/>
    <lineage>
        <taxon>Eukaryota</taxon>
        <taxon>Viridiplantae</taxon>
        <taxon>Chlorophyta</taxon>
        <taxon>Mamiellophyceae</taxon>
        <taxon>Mamiellales</taxon>
        <taxon>Bathycoccaceae</taxon>
        <taxon>Bathycoccus</taxon>
    </lineage>
</organism>
<dbReference type="PANTHER" id="PTHR11952:SF9">
    <property type="entry name" value="UDP-SUGAR PYROPHOSPHORYLASE"/>
    <property type="match status" value="1"/>
</dbReference>
<dbReference type="GO" id="GO:0003977">
    <property type="term" value="F:UDP-N-acetylglucosamine diphosphorylase activity"/>
    <property type="evidence" value="ECO:0007669"/>
    <property type="project" value="TreeGrafter"/>
</dbReference>
<protein>
    <recommendedName>
        <fullName evidence="6">UTP-monosaccharide-1-phosphate uridylyltransferase</fullName>
        <ecNumber evidence="6">2.7.7.64</ecNumber>
    </recommendedName>
</protein>
<evidence type="ECO:0000256" key="1">
    <source>
        <dbReference type="ARBA" id="ARBA00001936"/>
    </source>
</evidence>
<keyword evidence="4" id="KW-0548">Nucleotidyltransferase</keyword>
<dbReference type="Gene3D" id="2.160.10.30">
    <property type="match status" value="1"/>
</dbReference>
<evidence type="ECO:0000313" key="8">
    <source>
        <dbReference type="EMBL" id="CCO20532.1"/>
    </source>
</evidence>
<evidence type="ECO:0000313" key="9">
    <source>
        <dbReference type="Proteomes" id="UP000198341"/>
    </source>
</evidence>
<dbReference type="KEGG" id="bpg:Bathy17g01210"/>
<dbReference type="GO" id="GO:0006048">
    <property type="term" value="P:UDP-N-acetylglucosamine biosynthetic process"/>
    <property type="evidence" value="ECO:0007669"/>
    <property type="project" value="TreeGrafter"/>
</dbReference>
<dbReference type="OrthoDB" id="532420at2759"/>
<dbReference type="Gene3D" id="3.90.550.10">
    <property type="entry name" value="Spore Coat Polysaccharide Biosynthesis Protein SpsA, Chain A"/>
    <property type="match status" value="1"/>
</dbReference>
<comment type="similarity">
    <text evidence="5">Belongs to the USP family.</text>
</comment>